<dbReference type="AlphaFoldDB" id="A0A552DBV1"/>
<dbReference type="GO" id="GO:0016740">
    <property type="term" value="F:transferase activity"/>
    <property type="evidence" value="ECO:0007669"/>
    <property type="project" value="UniProtKB-KW"/>
</dbReference>
<dbReference type="InterPro" id="IPR029044">
    <property type="entry name" value="Nucleotide-diphossugar_trans"/>
</dbReference>
<accession>A0A552DBV1</accession>
<reference evidence="1 2" key="1">
    <citation type="submission" date="2019-01" db="EMBL/GenBank/DDBJ databases">
        <title>Coherence of Microcystis species and biogeography revealed through population genomics.</title>
        <authorList>
            <person name="Perez-Carrascal O.M."/>
            <person name="Terrat Y."/>
            <person name="Giani A."/>
            <person name="Fortin N."/>
            <person name="Tromas N."/>
            <person name="Shapiro B.J."/>
        </authorList>
    </citation>
    <scope>NUCLEOTIDE SEQUENCE [LARGE SCALE GENOMIC DNA]</scope>
    <source>
        <strain evidence="1">Ma_SC_T_19800800_S464</strain>
    </source>
</reference>
<evidence type="ECO:0000313" key="2">
    <source>
        <dbReference type="Proteomes" id="UP000319313"/>
    </source>
</evidence>
<evidence type="ECO:0000313" key="1">
    <source>
        <dbReference type="EMBL" id="TRU19697.1"/>
    </source>
</evidence>
<dbReference type="EMBL" id="SFBL01000234">
    <property type="protein sequence ID" value="TRU19697.1"/>
    <property type="molecule type" value="Genomic_DNA"/>
</dbReference>
<comment type="caution">
    <text evidence="1">The sequence shown here is derived from an EMBL/GenBank/DDBJ whole genome shotgun (WGS) entry which is preliminary data.</text>
</comment>
<sequence length="313" mass="36932">MADFQLTTPVAFLIFNRPDTTARVFEAIRQAKPPKLLVVADSPRLDRADDIEKCKAARAIIEGVDWDCEVLTNYSEVNLGCKNRVSSGLDWVFEIVEEAIILEDDCLPHPTFFRYCEELLKYYRSDTRIMHINGTNHGLTDENCQDSYRFSKLTNIWGWAAWRRSWQYYDVKMSVWSELMNQDRLLKDLFKSKQELKTRKKNWDLVYSNKIDTWDYQWLLACICQGGLTIMPKKNLITNIGFSVEATHTKDETNKLANLPSYPIEFPLIHPKFMLRDIYSDHLIFRHIYKKNLRKNILQKLKNVLKSYVDNKR</sequence>
<dbReference type="SUPFAM" id="SSF53448">
    <property type="entry name" value="Nucleotide-diphospho-sugar transferases"/>
    <property type="match status" value="1"/>
</dbReference>
<proteinExistence type="predicted"/>
<dbReference type="Gene3D" id="3.90.550.10">
    <property type="entry name" value="Spore Coat Polysaccharide Biosynthesis Protein SpsA, Chain A"/>
    <property type="match status" value="1"/>
</dbReference>
<organism evidence="1 2">
    <name type="scientific">Microcystis aeruginosa Ma_SC_T_19800800_S464</name>
    <dbReference type="NCBI Taxonomy" id="2486257"/>
    <lineage>
        <taxon>Bacteria</taxon>
        <taxon>Bacillati</taxon>
        <taxon>Cyanobacteriota</taxon>
        <taxon>Cyanophyceae</taxon>
        <taxon>Oscillatoriophycideae</taxon>
        <taxon>Chroococcales</taxon>
        <taxon>Microcystaceae</taxon>
        <taxon>Microcystis</taxon>
    </lineage>
</organism>
<name>A0A552DBV1_MICAE</name>
<gene>
    <name evidence="1" type="ORF">EWV81_23535</name>
</gene>
<dbReference type="Proteomes" id="UP000319313">
    <property type="component" value="Unassembled WGS sequence"/>
</dbReference>
<keyword evidence="1" id="KW-0808">Transferase</keyword>
<protein>
    <submittedName>
        <fullName evidence="1">Glycosyltransferase family 2 protein</fullName>
    </submittedName>
</protein>